<evidence type="ECO:0000256" key="1">
    <source>
        <dbReference type="SAM" id="MobiDB-lite"/>
    </source>
</evidence>
<dbReference type="AlphaFoldDB" id="A0A367L721"/>
<evidence type="ECO:0000256" key="2">
    <source>
        <dbReference type="SAM" id="Phobius"/>
    </source>
</evidence>
<feature type="compositionally biased region" description="Pro residues" evidence="1">
    <location>
        <begin position="29"/>
        <end position="39"/>
    </location>
</feature>
<name>A0A367L721_9HYPO</name>
<keyword evidence="2" id="KW-0472">Membrane</keyword>
<dbReference type="Proteomes" id="UP000253664">
    <property type="component" value="Unassembled WGS sequence"/>
</dbReference>
<keyword evidence="2" id="KW-0812">Transmembrane</keyword>
<feature type="compositionally biased region" description="Pro residues" evidence="1">
    <location>
        <begin position="1"/>
        <end position="11"/>
    </location>
</feature>
<dbReference type="OrthoDB" id="4927745at2759"/>
<gene>
    <name evidence="3" type="ORF">L249_8634</name>
</gene>
<dbReference type="EMBL" id="LKCN02000013">
    <property type="protein sequence ID" value="RCI10230.1"/>
    <property type="molecule type" value="Genomic_DNA"/>
</dbReference>
<feature type="region of interest" description="Disordered" evidence="1">
    <location>
        <begin position="1"/>
        <end position="96"/>
    </location>
</feature>
<organism evidence="3 4">
    <name type="scientific">Ophiocordyceps polyrhachis-furcata BCC 54312</name>
    <dbReference type="NCBI Taxonomy" id="1330021"/>
    <lineage>
        <taxon>Eukaryota</taxon>
        <taxon>Fungi</taxon>
        <taxon>Dikarya</taxon>
        <taxon>Ascomycota</taxon>
        <taxon>Pezizomycotina</taxon>
        <taxon>Sordariomycetes</taxon>
        <taxon>Hypocreomycetidae</taxon>
        <taxon>Hypocreales</taxon>
        <taxon>Ophiocordycipitaceae</taxon>
        <taxon>Ophiocordyceps</taxon>
    </lineage>
</organism>
<protein>
    <submittedName>
        <fullName evidence="3">Uncharacterized protein</fullName>
    </submittedName>
</protein>
<evidence type="ECO:0000313" key="3">
    <source>
        <dbReference type="EMBL" id="RCI10230.1"/>
    </source>
</evidence>
<feature type="compositionally biased region" description="Polar residues" evidence="1">
    <location>
        <begin position="202"/>
        <end position="211"/>
    </location>
</feature>
<keyword evidence="2" id="KW-1133">Transmembrane helix</keyword>
<proteinExistence type="predicted"/>
<reference evidence="3 4" key="1">
    <citation type="journal article" date="2015" name="BMC Genomics">
        <title>Insights from the genome of Ophiocordyceps polyrhachis-furcata to pathogenicity and host specificity in insect fungi.</title>
        <authorList>
            <person name="Wichadakul D."/>
            <person name="Kobmoo N."/>
            <person name="Ingsriswang S."/>
            <person name="Tangphatsornruang S."/>
            <person name="Chantasingh D."/>
            <person name="Luangsa-ard J.J."/>
            <person name="Eurwilaichitr L."/>
        </authorList>
    </citation>
    <scope>NUCLEOTIDE SEQUENCE [LARGE SCALE GENOMIC DNA]</scope>
    <source>
        <strain evidence="3 4">BCC 54312</strain>
    </source>
</reference>
<sequence>MPSPLLPAPPPSHHHRRRHIRALHARQTPPTPTPPPPSPTTAESISPEIALENNPEIQPPETAPAPASDSSSSTESSGPTTSSGGPGPGPTSGAACFTTGSLTTTTCPPATSGIFSPCSQTVIQTSACSPGLLCTTATSKAGGANSDVSSVMCMRRQDAPQPIITAVFAAIVVLGLAAFIFSCCRDSFRRRARSKQQQVILDAKSNNMTNKSARRPLMHVDDDDDNNPFQDRHHLHGPR</sequence>
<feature type="transmembrane region" description="Helical" evidence="2">
    <location>
        <begin position="163"/>
        <end position="184"/>
    </location>
</feature>
<feature type="compositionally biased region" description="Low complexity" evidence="1">
    <location>
        <begin position="64"/>
        <end position="83"/>
    </location>
</feature>
<evidence type="ECO:0000313" key="4">
    <source>
        <dbReference type="Proteomes" id="UP000253664"/>
    </source>
</evidence>
<feature type="region of interest" description="Disordered" evidence="1">
    <location>
        <begin position="202"/>
        <end position="239"/>
    </location>
</feature>
<feature type="compositionally biased region" description="Basic residues" evidence="1">
    <location>
        <begin position="12"/>
        <end position="24"/>
    </location>
</feature>
<accession>A0A367L721</accession>
<keyword evidence="4" id="KW-1185">Reference proteome</keyword>
<comment type="caution">
    <text evidence="3">The sequence shown here is derived from an EMBL/GenBank/DDBJ whole genome shotgun (WGS) entry which is preliminary data.</text>
</comment>